<dbReference type="InterPro" id="IPR036259">
    <property type="entry name" value="MFS_trans_sf"/>
</dbReference>
<keyword evidence="1" id="KW-0812">Transmembrane</keyword>
<comment type="caution">
    <text evidence="2">The sequence shown here is derived from an EMBL/GenBank/DDBJ whole genome shotgun (WGS) entry which is preliminary data.</text>
</comment>
<dbReference type="PANTHER" id="PTHR23516">
    <property type="entry name" value="SAM (S-ADENOSYL METHIONINE) TRANSPORTER"/>
    <property type="match status" value="1"/>
</dbReference>
<evidence type="ECO:0000313" key="2">
    <source>
        <dbReference type="EMBL" id="GKU94853.1"/>
    </source>
</evidence>
<gene>
    <name evidence="2" type="ORF">SLEP1_g8287</name>
</gene>
<keyword evidence="1" id="KW-0472">Membrane</keyword>
<protein>
    <recommendedName>
        <fullName evidence="4">MFS transporter</fullName>
    </recommendedName>
</protein>
<sequence length="244" mass="26995">MLGSNLEKGIAGPSSAVIFLAIMGIIFVSGSWKGTSETPPFKDYRVSFYSYILDDKRIWLLVFAQACLQFSVVIFWILWAPTLVADGREVHLGLVYPCLMGARMLGSTVFPWLISASLRTEDCLACAFLILGLVMSIIAYDYQEIGILVTLFSLFHACVGLILPLLARLRTMYVPNELRGGMISLSLAPADAAALLFLMQRGYYQNIENSTMIAFAAIGLCIAAGCMNALKRWGKQPYQNWHKS</sequence>
<proteinExistence type="predicted"/>
<feature type="transmembrane region" description="Helical" evidence="1">
    <location>
        <begin position="12"/>
        <end position="32"/>
    </location>
</feature>
<feature type="transmembrane region" description="Helical" evidence="1">
    <location>
        <begin position="123"/>
        <end position="140"/>
    </location>
</feature>
<organism evidence="2 3">
    <name type="scientific">Rubroshorea leprosula</name>
    <dbReference type="NCBI Taxonomy" id="152421"/>
    <lineage>
        <taxon>Eukaryota</taxon>
        <taxon>Viridiplantae</taxon>
        <taxon>Streptophyta</taxon>
        <taxon>Embryophyta</taxon>
        <taxon>Tracheophyta</taxon>
        <taxon>Spermatophyta</taxon>
        <taxon>Magnoliopsida</taxon>
        <taxon>eudicotyledons</taxon>
        <taxon>Gunneridae</taxon>
        <taxon>Pentapetalae</taxon>
        <taxon>rosids</taxon>
        <taxon>malvids</taxon>
        <taxon>Malvales</taxon>
        <taxon>Dipterocarpaceae</taxon>
        <taxon>Rubroshorea</taxon>
    </lineage>
</organism>
<dbReference type="AlphaFoldDB" id="A0AAV5I159"/>
<name>A0AAV5I159_9ROSI</name>
<dbReference type="GO" id="GO:0016020">
    <property type="term" value="C:membrane"/>
    <property type="evidence" value="ECO:0007669"/>
    <property type="project" value="InterPro"/>
</dbReference>
<dbReference type="PANTHER" id="PTHR23516:SF2">
    <property type="entry name" value="MOLYBDATE-ANION TRANSPORTER"/>
    <property type="match status" value="1"/>
</dbReference>
<feature type="transmembrane region" description="Helical" evidence="1">
    <location>
        <begin position="178"/>
        <end position="199"/>
    </location>
</feature>
<keyword evidence="3" id="KW-1185">Reference proteome</keyword>
<evidence type="ECO:0000313" key="3">
    <source>
        <dbReference type="Proteomes" id="UP001054252"/>
    </source>
</evidence>
<accession>A0AAV5I159</accession>
<evidence type="ECO:0008006" key="4">
    <source>
        <dbReference type="Google" id="ProtNLM"/>
    </source>
</evidence>
<dbReference type="GO" id="GO:0015098">
    <property type="term" value="F:molybdate ion transmembrane transporter activity"/>
    <property type="evidence" value="ECO:0007669"/>
    <property type="project" value="InterPro"/>
</dbReference>
<feature type="transmembrane region" description="Helical" evidence="1">
    <location>
        <begin position="211"/>
        <end position="230"/>
    </location>
</feature>
<dbReference type="InterPro" id="IPR008509">
    <property type="entry name" value="MOT2/MFSD5"/>
</dbReference>
<dbReference type="Gene3D" id="1.20.1250.20">
    <property type="entry name" value="MFS general substrate transporter like domains"/>
    <property type="match status" value="1"/>
</dbReference>
<reference evidence="2 3" key="1">
    <citation type="journal article" date="2021" name="Commun. Biol.">
        <title>The genome of Shorea leprosula (Dipterocarpaceae) highlights the ecological relevance of drought in aseasonal tropical rainforests.</title>
        <authorList>
            <person name="Ng K.K.S."/>
            <person name="Kobayashi M.J."/>
            <person name="Fawcett J.A."/>
            <person name="Hatakeyama M."/>
            <person name="Paape T."/>
            <person name="Ng C.H."/>
            <person name="Ang C.C."/>
            <person name="Tnah L.H."/>
            <person name="Lee C.T."/>
            <person name="Nishiyama T."/>
            <person name="Sese J."/>
            <person name="O'Brien M.J."/>
            <person name="Copetti D."/>
            <person name="Mohd Noor M.I."/>
            <person name="Ong R.C."/>
            <person name="Putra M."/>
            <person name="Sireger I.Z."/>
            <person name="Indrioko S."/>
            <person name="Kosugi Y."/>
            <person name="Izuno A."/>
            <person name="Isagi Y."/>
            <person name="Lee S.L."/>
            <person name="Shimizu K.K."/>
        </authorList>
    </citation>
    <scope>NUCLEOTIDE SEQUENCE [LARGE SCALE GENOMIC DNA]</scope>
    <source>
        <strain evidence="2">214</strain>
    </source>
</reference>
<dbReference type="EMBL" id="BPVZ01000008">
    <property type="protein sequence ID" value="GKU94853.1"/>
    <property type="molecule type" value="Genomic_DNA"/>
</dbReference>
<feature type="transmembrane region" description="Helical" evidence="1">
    <location>
        <begin position="146"/>
        <end position="166"/>
    </location>
</feature>
<evidence type="ECO:0000256" key="1">
    <source>
        <dbReference type="SAM" id="Phobius"/>
    </source>
</evidence>
<dbReference type="Pfam" id="PF05631">
    <property type="entry name" value="MFS_5"/>
    <property type="match status" value="1"/>
</dbReference>
<dbReference type="Proteomes" id="UP001054252">
    <property type="component" value="Unassembled WGS sequence"/>
</dbReference>
<feature type="transmembrane region" description="Helical" evidence="1">
    <location>
        <begin position="94"/>
        <end position="114"/>
    </location>
</feature>
<dbReference type="SUPFAM" id="SSF103473">
    <property type="entry name" value="MFS general substrate transporter"/>
    <property type="match status" value="1"/>
</dbReference>
<keyword evidence="1" id="KW-1133">Transmembrane helix</keyword>
<feature type="transmembrane region" description="Helical" evidence="1">
    <location>
        <begin position="58"/>
        <end position="79"/>
    </location>
</feature>